<dbReference type="GO" id="GO:0005829">
    <property type="term" value="C:cytosol"/>
    <property type="evidence" value="ECO:0007669"/>
    <property type="project" value="TreeGrafter"/>
</dbReference>
<sequence>MVIASAPGKVILFGEHAVVYGKPAIAAAITKRIYVKSRRIDSGIQIFSEDKTESSIEYVKHAIELVIGTKRMKKQGIDVTIDSELPVGGGLGSSAALSVATIKSVSTLLGVDLGKEEIARLGREVESKVQGASSGIDPFVSTYGGAIYYRDGRFDRQQINPLSIVIGYTGSPSSTKNMISNVSHLREKYPKIIDHIFDVIGDISERAKIILDASNRRFETRKSKICDESGDLNENELGDLMNLNNGLLEALGVSSFSLSNLVNASLLAGALGAKITGAGGGGCIFALSSGREKEVSTAIKMAGGVPIPVEISFDGVRLEPNSRKNII</sequence>
<keyword evidence="10 14" id="KW-0460">Magnesium</keyword>
<comment type="subcellular location">
    <subcellularLocation>
        <location evidence="1 14">Cytoplasm</location>
    </subcellularLocation>
</comment>
<keyword evidence="7 14" id="KW-0547">Nucleotide-binding</keyword>
<feature type="active site" description="Proton acceptor" evidence="14">
    <location>
        <position position="137"/>
    </location>
</feature>
<dbReference type="GO" id="GO:0005524">
    <property type="term" value="F:ATP binding"/>
    <property type="evidence" value="ECO:0007669"/>
    <property type="project" value="UniProtKB-UniRule"/>
</dbReference>
<dbReference type="Pfam" id="PF00288">
    <property type="entry name" value="GHMP_kinases_N"/>
    <property type="match status" value="1"/>
</dbReference>
<keyword evidence="12 14" id="KW-0414">Isoprene biosynthesis</keyword>
<keyword evidence="11 14" id="KW-0443">Lipid metabolism</keyword>
<evidence type="ECO:0000259" key="16">
    <source>
        <dbReference type="Pfam" id="PF08544"/>
    </source>
</evidence>
<comment type="cofactor">
    <cofactor evidence="14">
        <name>Mg(2+)</name>
        <dbReference type="ChEBI" id="CHEBI:18420"/>
    </cofactor>
</comment>
<accession>A0A520KVS3</accession>
<evidence type="ECO:0000256" key="8">
    <source>
        <dbReference type="ARBA" id="ARBA00022777"/>
    </source>
</evidence>
<dbReference type="InterPro" id="IPR022937">
    <property type="entry name" value="Mevalonate_kinase_arc"/>
</dbReference>
<dbReference type="Pfam" id="PF08544">
    <property type="entry name" value="GHMP_kinases_C"/>
    <property type="match status" value="1"/>
</dbReference>
<dbReference type="GO" id="GO:0004496">
    <property type="term" value="F:mevalonate kinase activity"/>
    <property type="evidence" value="ECO:0007669"/>
    <property type="project" value="UniProtKB-UniRule"/>
</dbReference>
<evidence type="ECO:0000256" key="7">
    <source>
        <dbReference type="ARBA" id="ARBA00022741"/>
    </source>
</evidence>
<dbReference type="PANTHER" id="PTHR43290">
    <property type="entry name" value="MEVALONATE KINASE"/>
    <property type="match status" value="1"/>
</dbReference>
<dbReference type="InterPro" id="IPR006205">
    <property type="entry name" value="Mev_gal_kin"/>
</dbReference>
<dbReference type="Gene3D" id="3.30.70.890">
    <property type="entry name" value="GHMP kinase, C-terminal domain"/>
    <property type="match status" value="1"/>
</dbReference>
<evidence type="ECO:0000313" key="17">
    <source>
        <dbReference type="EMBL" id="RZN68321.1"/>
    </source>
</evidence>
<keyword evidence="8 14" id="KW-0418">Kinase</keyword>
<keyword evidence="9 14" id="KW-0067">ATP-binding</keyword>
<evidence type="ECO:0000256" key="13">
    <source>
        <dbReference type="ARBA" id="ARBA00029438"/>
    </source>
</evidence>
<keyword evidence="4 14" id="KW-0963">Cytoplasm</keyword>
<dbReference type="Proteomes" id="UP000320766">
    <property type="component" value="Unassembled WGS sequence"/>
</dbReference>
<dbReference type="EC" id="2.7.1.36" evidence="3 14"/>
<evidence type="ECO:0000313" key="18">
    <source>
        <dbReference type="Proteomes" id="UP000320766"/>
    </source>
</evidence>
<evidence type="ECO:0000256" key="11">
    <source>
        <dbReference type="ARBA" id="ARBA00023098"/>
    </source>
</evidence>
<dbReference type="AlphaFoldDB" id="A0A520KVS3"/>
<dbReference type="InterPro" id="IPR014721">
    <property type="entry name" value="Ribsml_uS5_D2-typ_fold_subgr"/>
</dbReference>
<keyword evidence="6 14" id="KW-0808">Transferase</keyword>
<organism evidence="17 18">
    <name type="scientific">Candidatus Methanolliviera hydrocarbonicum</name>
    <dbReference type="NCBI Taxonomy" id="2491085"/>
    <lineage>
        <taxon>Archaea</taxon>
        <taxon>Methanobacteriati</taxon>
        <taxon>Methanobacteriota</taxon>
        <taxon>Candidatus Methanoliparia</taxon>
        <taxon>Candidatus Methanoliparales</taxon>
        <taxon>Candidatus Methanollivieraceae</taxon>
        <taxon>Candidatus Methanolliviera</taxon>
    </lineage>
</organism>
<proteinExistence type="inferred from homology"/>
<comment type="similarity">
    <text evidence="2 14">Belongs to the GHMP kinase family. Mevalonate kinase subfamily.</text>
</comment>
<dbReference type="InterPro" id="IPR006204">
    <property type="entry name" value="GHMP_kinase_N_dom"/>
</dbReference>
<dbReference type="HAMAP" id="MF_00217">
    <property type="entry name" value="Mevalonate_kinase"/>
    <property type="match status" value="1"/>
</dbReference>
<feature type="domain" description="GHMP kinase C-terminal" evidence="16">
    <location>
        <begin position="235"/>
        <end position="296"/>
    </location>
</feature>
<dbReference type="InterPro" id="IPR006203">
    <property type="entry name" value="GHMP_knse_ATP-bd_CS"/>
</dbReference>
<comment type="pathway">
    <text evidence="13 14">Isoprenoid biosynthesis; isopentenyl diphosphate biosynthesis via mevalonate pathway; isopentenyl diphosphate from (R)-mevalonate: step 1/3.</text>
</comment>
<evidence type="ECO:0000256" key="2">
    <source>
        <dbReference type="ARBA" id="ARBA00006495"/>
    </source>
</evidence>
<comment type="catalytic activity">
    <reaction evidence="14">
        <text>(R)-mevalonate + ATP = (R)-5-phosphomevalonate + ADP + H(+)</text>
        <dbReference type="Rhea" id="RHEA:17065"/>
        <dbReference type="ChEBI" id="CHEBI:15378"/>
        <dbReference type="ChEBI" id="CHEBI:30616"/>
        <dbReference type="ChEBI" id="CHEBI:36464"/>
        <dbReference type="ChEBI" id="CHEBI:58146"/>
        <dbReference type="ChEBI" id="CHEBI:456216"/>
        <dbReference type="EC" id="2.7.1.36"/>
    </reaction>
</comment>
<dbReference type="InterPro" id="IPR020568">
    <property type="entry name" value="Ribosomal_Su5_D2-typ_SF"/>
</dbReference>
<dbReference type="SUPFAM" id="SSF54211">
    <property type="entry name" value="Ribosomal protein S5 domain 2-like"/>
    <property type="match status" value="1"/>
</dbReference>
<dbReference type="SUPFAM" id="SSF55060">
    <property type="entry name" value="GHMP Kinase, C-terminal domain"/>
    <property type="match status" value="1"/>
</dbReference>
<evidence type="ECO:0000256" key="6">
    <source>
        <dbReference type="ARBA" id="ARBA00022679"/>
    </source>
</evidence>
<dbReference type="Gene3D" id="3.30.230.10">
    <property type="match status" value="1"/>
</dbReference>
<evidence type="ECO:0000256" key="12">
    <source>
        <dbReference type="ARBA" id="ARBA00023229"/>
    </source>
</evidence>
<dbReference type="InterPro" id="IPR013750">
    <property type="entry name" value="GHMP_kinase_C_dom"/>
</dbReference>
<dbReference type="NCBIfam" id="TIGR00549">
    <property type="entry name" value="mevalon_kin"/>
    <property type="match status" value="1"/>
</dbReference>
<feature type="domain" description="GHMP kinase N-terminal" evidence="15">
    <location>
        <begin position="58"/>
        <end position="145"/>
    </location>
</feature>
<dbReference type="InterPro" id="IPR036554">
    <property type="entry name" value="GHMP_kinase_C_sf"/>
</dbReference>
<dbReference type="PANTHER" id="PTHR43290:SF2">
    <property type="entry name" value="MEVALONATE KINASE"/>
    <property type="match status" value="1"/>
</dbReference>
<comment type="caution">
    <text evidence="17">The sequence shown here is derived from an EMBL/GenBank/DDBJ whole genome shotgun (WGS) entry which is preliminary data.</text>
</comment>
<dbReference type="GO" id="GO:0000287">
    <property type="term" value="F:magnesium ion binding"/>
    <property type="evidence" value="ECO:0007669"/>
    <property type="project" value="UniProtKB-UniRule"/>
</dbReference>
<evidence type="ECO:0000256" key="3">
    <source>
        <dbReference type="ARBA" id="ARBA00012103"/>
    </source>
</evidence>
<dbReference type="UniPathway" id="UPA00057">
    <property type="reaction ID" value="UER00098"/>
</dbReference>
<dbReference type="PRINTS" id="PR00959">
    <property type="entry name" value="MEVGALKINASE"/>
</dbReference>
<comment type="subunit">
    <text evidence="14">Homodimer.</text>
</comment>
<dbReference type="EMBL" id="RXIL01000111">
    <property type="protein sequence ID" value="RZN68321.1"/>
    <property type="molecule type" value="Genomic_DNA"/>
</dbReference>
<evidence type="ECO:0000256" key="14">
    <source>
        <dbReference type="HAMAP-Rule" id="MF_00217"/>
    </source>
</evidence>
<evidence type="ECO:0000259" key="15">
    <source>
        <dbReference type="Pfam" id="PF00288"/>
    </source>
</evidence>
<name>A0A520KVS3_9EURY</name>
<dbReference type="GO" id="GO:0019287">
    <property type="term" value="P:isopentenyl diphosphate biosynthetic process, mevalonate pathway"/>
    <property type="evidence" value="ECO:0007669"/>
    <property type="project" value="UniProtKB-UniRule"/>
</dbReference>
<gene>
    <name evidence="14 17" type="primary">mvk</name>
    <name evidence="17" type="ORF">EF807_06165</name>
</gene>
<comment type="function">
    <text evidence="14">Catalyzes the phosphorylation of (R)-mevalonate (MVA) to (R)-mevalonate 5-phosphate (MVAP). Functions in the mevalonate (MVA) pathway leading to isopentenyl diphosphate (IPP), a key precursor for the biosynthesis of isoprenoid compounds such as archaeal membrane lipids.</text>
</comment>
<dbReference type="PROSITE" id="PS00627">
    <property type="entry name" value="GHMP_KINASES_ATP"/>
    <property type="match status" value="1"/>
</dbReference>
<evidence type="ECO:0000256" key="4">
    <source>
        <dbReference type="ARBA" id="ARBA00022490"/>
    </source>
</evidence>
<evidence type="ECO:0000256" key="1">
    <source>
        <dbReference type="ARBA" id="ARBA00004496"/>
    </source>
</evidence>
<evidence type="ECO:0000256" key="9">
    <source>
        <dbReference type="ARBA" id="ARBA00022840"/>
    </source>
</evidence>
<reference evidence="17 18" key="1">
    <citation type="journal article" date="2019" name="Nat. Microbiol.">
        <title>Wide diversity of methane and short-chain alkane metabolisms in uncultured archaea.</title>
        <authorList>
            <person name="Borrel G."/>
            <person name="Adam P.S."/>
            <person name="McKay L.J."/>
            <person name="Chen L.X."/>
            <person name="Sierra-Garcia I.N."/>
            <person name="Sieber C.M."/>
            <person name="Letourneur Q."/>
            <person name="Ghozlane A."/>
            <person name="Andersen G.L."/>
            <person name="Li W.J."/>
            <person name="Hallam S.J."/>
            <person name="Muyzer G."/>
            <person name="de Oliveira V.M."/>
            <person name="Inskeep W.P."/>
            <person name="Banfield J.F."/>
            <person name="Gribaldo S."/>
        </authorList>
    </citation>
    <scope>NUCLEOTIDE SEQUENCE [LARGE SCALE GENOMIC DNA]</scope>
    <source>
        <strain evidence="17">NM1b</strain>
    </source>
</reference>
<evidence type="ECO:0000256" key="10">
    <source>
        <dbReference type="ARBA" id="ARBA00022842"/>
    </source>
</evidence>
<keyword evidence="5 14" id="KW-0444">Lipid biosynthesis</keyword>
<protein>
    <recommendedName>
        <fullName evidence="3 14">Mevalonate kinase</fullName>
        <shortName evidence="14">MK</shortName>
        <shortName evidence="14">MVK</shortName>
        <ecNumber evidence="3 14">2.7.1.36</ecNumber>
    </recommendedName>
</protein>
<evidence type="ECO:0000256" key="5">
    <source>
        <dbReference type="ARBA" id="ARBA00022516"/>
    </source>
</evidence>
<feature type="binding site" evidence="14">
    <location>
        <begin position="86"/>
        <end position="96"/>
    </location>
    <ligand>
        <name>ATP</name>
        <dbReference type="ChEBI" id="CHEBI:30616"/>
    </ligand>
</feature>